<evidence type="ECO:0000313" key="1">
    <source>
        <dbReference type="EMBL" id="MCV7629371.1"/>
    </source>
</evidence>
<dbReference type="Pfam" id="PF08843">
    <property type="entry name" value="AbiEii"/>
    <property type="match status" value="1"/>
</dbReference>
<dbReference type="GO" id="GO:0016740">
    <property type="term" value="F:transferase activity"/>
    <property type="evidence" value="ECO:0007669"/>
    <property type="project" value="UniProtKB-KW"/>
</dbReference>
<dbReference type="InterPro" id="IPR014942">
    <property type="entry name" value="AbiEii"/>
</dbReference>
<proteinExistence type="predicted"/>
<comment type="caution">
    <text evidence="1">The sequence shown here is derived from an EMBL/GenBank/DDBJ whole genome shotgun (WGS) entry which is preliminary data.</text>
</comment>
<organism evidence="1 2">
    <name type="scientific">Micrococcus luteus</name>
    <name type="common">Micrococcus lysodeikticus</name>
    <dbReference type="NCBI Taxonomy" id="1270"/>
    <lineage>
        <taxon>Bacteria</taxon>
        <taxon>Bacillati</taxon>
        <taxon>Actinomycetota</taxon>
        <taxon>Actinomycetes</taxon>
        <taxon>Micrococcales</taxon>
        <taxon>Micrococcaceae</taxon>
        <taxon>Micrococcus</taxon>
    </lineage>
</organism>
<keyword evidence="1" id="KW-0808">Transferase</keyword>
<gene>
    <name evidence="1" type="ORF">M3A82_008470</name>
</gene>
<sequence length="308" mass="34826">MNKSPNSPLPAAQLRMQLAQKLRDEAKRRQVSVDYVRKQYVFALFYRRIFGTAGDEWILLGGNALLARTGGGRFTQDIDLARAERWSEIGELKDELQALVAQPTDDPFRFQIGTPQEHDRTDPYGYGGRTVEVKVVVTLGGIKFETFKIDITQRRHVNEPIERIQVPPIIDHPTLKGLPRVPIVPIENQLADKICALYETHANGPSTRYRDLADIVRIVQDLPIQAARLATMLEHESRRRGMALPTQMVSPGDEWAKAYPIQAQEFAEFPIQFHPLDASLQAAAPCLDEVLAGNRREGEWDPSAQAWR</sequence>
<dbReference type="AlphaFoldDB" id="A0AAP3AHU6"/>
<protein>
    <submittedName>
        <fullName evidence="1">Nucleotidyl transferase AbiEii/AbiGii toxin family protein</fullName>
    </submittedName>
</protein>
<accession>A0AAP3AHU6</accession>
<dbReference type="Proteomes" id="UP001205867">
    <property type="component" value="Unassembled WGS sequence"/>
</dbReference>
<reference evidence="1" key="1">
    <citation type="submission" date="2023-06" db="EMBL/GenBank/DDBJ databases">
        <title>lsaBGC provides a comprehensive framework for evolutionary analysis of biosynthetic gene clusters within focal taxa.</title>
        <authorList>
            <person name="Salamzade R."/>
            <person name="Sandstrom S."/>
            <person name="Kalan L.R."/>
        </authorList>
    </citation>
    <scope>NUCLEOTIDE SEQUENCE</scope>
    <source>
        <strain evidence="1">P3-SID899</strain>
    </source>
</reference>
<name>A0AAP3AHU6_MICLU</name>
<dbReference type="EMBL" id="JALXKZ020000019">
    <property type="protein sequence ID" value="MCV7629371.1"/>
    <property type="molecule type" value="Genomic_DNA"/>
</dbReference>
<evidence type="ECO:0000313" key="2">
    <source>
        <dbReference type="Proteomes" id="UP001205867"/>
    </source>
</evidence>